<feature type="region of interest" description="Disordered" evidence="2">
    <location>
        <begin position="779"/>
        <end position="821"/>
    </location>
</feature>
<feature type="coiled-coil region" evidence="1">
    <location>
        <begin position="858"/>
        <end position="904"/>
    </location>
</feature>
<feature type="compositionally biased region" description="Polar residues" evidence="2">
    <location>
        <begin position="24"/>
        <end position="36"/>
    </location>
</feature>
<protein>
    <submittedName>
        <fullName evidence="3">Uncharacterized protein</fullName>
    </submittedName>
</protein>
<feature type="region of interest" description="Disordered" evidence="2">
    <location>
        <begin position="192"/>
        <end position="251"/>
    </location>
</feature>
<comment type="caution">
    <text evidence="3">The sequence shown here is derived from an EMBL/GenBank/DDBJ whole genome shotgun (WGS) entry which is preliminary data.</text>
</comment>
<keyword evidence="1" id="KW-0175">Coiled coil</keyword>
<dbReference type="Proteomes" id="UP001208570">
    <property type="component" value="Unassembled WGS sequence"/>
</dbReference>
<evidence type="ECO:0000256" key="1">
    <source>
        <dbReference type="SAM" id="Coils"/>
    </source>
</evidence>
<feature type="compositionally biased region" description="Low complexity" evidence="2">
    <location>
        <begin position="496"/>
        <end position="506"/>
    </location>
</feature>
<feature type="compositionally biased region" description="Polar residues" evidence="2">
    <location>
        <begin position="222"/>
        <end position="238"/>
    </location>
</feature>
<evidence type="ECO:0000313" key="4">
    <source>
        <dbReference type="Proteomes" id="UP001208570"/>
    </source>
</evidence>
<feature type="region of interest" description="Disordered" evidence="2">
    <location>
        <begin position="481"/>
        <end position="506"/>
    </location>
</feature>
<evidence type="ECO:0000313" key="3">
    <source>
        <dbReference type="EMBL" id="KAK2152326.1"/>
    </source>
</evidence>
<keyword evidence="4" id="KW-1185">Reference proteome</keyword>
<reference evidence="3" key="1">
    <citation type="journal article" date="2023" name="Mol. Biol. Evol.">
        <title>Third-Generation Sequencing Reveals the Adaptive Role of the Epigenome in Three Deep-Sea Polychaetes.</title>
        <authorList>
            <person name="Perez M."/>
            <person name="Aroh O."/>
            <person name="Sun Y."/>
            <person name="Lan Y."/>
            <person name="Juniper S.K."/>
            <person name="Young C.R."/>
            <person name="Angers B."/>
            <person name="Qian P.Y."/>
        </authorList>
    </citation>
    <scope>NUCLEOTIDE SEQUENCE</scope>
    <source>
        <strain evidence="3">P08H-3</strain>
    </source>
</reference>
<feature type="region of interest" description="Disordered" evidence="2">
    <location>
        <begin position="55"/>
        <end position="75"/>
    </location>
</feature>
<feature type="region of interest" description="Disordered" evidence="2">
    <location>
        <begin position="12"/>
        <end position="43"/>
    </location>
</feature>
<accession>A0AAD9JG15</accession>
<proteinExistence type="predicted"/>
<sequence length="1009" mass="115084">MGNTCACLGGGTSLSANRRKNSSEPHITSLHQQDGNNALPLTGGYKKTAVSAKYEAPSGQGANQSGLGFDDPELNLNPQMPVLDEQEVKAFFVDARQEERDSYANGSNCTPNGDKMTDDRGTHIEVFSLDKSLPNSAKTAKPERVGGSSSKTHVTVFNLDASGREGQRTDATTEKTERATTVHIDMTALVGEQSSQQRIESRSGTDNLGFVSKEGDLPNLATPPSSSQKNTDRTSGVTNFGFISDEPSDNKSEMSEIMTSLNDDNQERLDENTFFFGMESLKFDSQPTGACADKLTDECHREISEIVSDIHTIEDRMCSRLRRHTQETDHTQFSITTIGEGKDNNLYEDVLNNLKDVCLRVEDVLRKKGVAVDSGISDDWLSLPDLNVVNQKYKKETRDTQTATVNKLLEATKSGNDHKVQEILDEYKRTQERLMRMREIERRRLLENLDKKIAARRQETSSHSRDEEDEKMVLESQYSELMKNSDSNEEEDVVVDDNSNSSYSYSELDVESTNILKKTLTHDIQSRMTQMTSSDFGSIMDIYRKERSSIRNKGDSERPGLKQSLWEKLEERRRHVDQSIHEGLLKINETGGSETSQETTNKDCDNRCDAPTATKSCLVNPSLADAATEIDEDLTSLLAVDQSVGITEQELTLLTRNVLSDTLNKGHNNDIVKQDVERLLKTHFDNLNKFRLAKESSSQQHHENILEKLKNRKEKQQARDVEEFEKAVKEADEEFQQKGELLQKQCLEGFGQRQLVTQIDVERALNQFRQSQQALNQHHIHQRSLLKQRLQDKLAARRKRPRGQDTDLAGDEDQRTPIEAHPRQMEQKIRAMDEEFYESLLSRKRRGEITEGELAQLIDEHLNNVDEFRKNIKKHLSQRRRERRQELSKEEMAALVELNKANQEQVQLLRRNERDKVENKLKEKLRKKKTGTRANIAPSSNNRLWQGRDYIAYDWSPLNIWREKGRRQLADIKMTRYTCLSHTGGPKTREKIITAVRIGDVIMPLWQSR</sequence>
<feature type="compositionally biased region" description="Basic and acidic residues" evidence="2">
    <location>
        <begin position="812"/>
        <end position="821"/>
    </location>
</feature>
<organism evidence="3 4">
    <name type="scientific">Paralvinella palmiformis</name>
    <dbReference type="NCBI Taxonomy" id="53620"/>
    <lineage>
        <taxon>Eukaryota</taxon>
        <taxon>Metazoa</taxon>
        <taxon>Spiralia</taxon>
        <taxon>Lophotrochozoa</taxon>
        <taxon>Annelida</taxon>
        <taxon>Polychaeta</taxon>
        <taxon>Sedentaria</taxon>
        <taxon>Canalipalpata</taxon>
        <taxon>Terebellida</taxon>
        <taxon>Terebelliformia</taxon>
        <taxon>Alvinellidae</taxon>
        <taxon>Paralvinella</taxon>
    </lineage>
</organism>
<gene>
    <name evidence="3" type="ORF">LSH36_333g03050</name>
</gene>
<dbReference type="EMBL" id="JAODUP010000332">
    <property type="protein sequence ID" value="KAK2152326.1"/>
    <property type="molecule type" value="Genomic_DNA"/>
</dbReference>
<name>A0AAD9JG15_9ANNE</name>
<feature type="coiled-coil region" evidence="1">
    <location>
        <begin position="699"/>
        <end position="741"/>
    </location>
</feature>
<evidence type="ECO:0000256" key="2">
    <source>
        <dbReference type="SAM" id="MobiDB-lite"/>
    </source>
</evidence>
<dbReference type="AlphaFoldDB" id="A0AAD9JG15"/>